<dbReference type="AlphaFoldDB" id="A0A085W9H9"/>
<comment type="caution">
    <text evidence="1">The sequence shown here is derived from an EMBL/GenBank/DDBJ whole genome shotgun (WGS) entry which is preliminary data.</text>
</comment>
<gene>
    <name evidence="1" type="ORF">DB31_2136</name>
</gene>
<keyword evidence="2" id="KW-1185">Reference proteome</keyword>
<name>A0A085W9H9_9BACT</name>
<dbReference type="EMBL" id="JMCB01000014">
    <property type="protein sequence ID" value="KFE64342.1"/>
    <property type="molecule type" value="Genomic_DNA"/>
</dbReference>
<proteinExistence type="predicted"/>
<reference evidence="1 2" key="1">
    <citation type="submission" date="2014-04" db="EMBL/GenBank/DDBJ databases">
        <title>Genome assembly of Hyalangium minutum DSM 14724.</title>
        <authorList>
            <person name="Sharma G."/>
            <person name="Subramanian S."/>
        </authorList>
    </citation>
    <scope>NUCLEOTIDE SEQUENCE [LARGE SCALE GENOMIC DNA]</scope>
    <source>
        <strain evidence="1 2">DSM 14724</strain>
    </source>
</reference>
<dbReference type="Proteomes" id="UP000028725">
    <property type="component" value="Unassembled WGS sequence"/>
</dbReference>
<dbReference type="RefSeq" id="WP_044194435.1">
    <property type="nucleotide sequence ID" value="NZ_JMCB01000014.1"/>
</dbReference>
<sequence>MLADSAVVGALEELPPAMAPQKLKEAMAKVSPDAARQLEAMGNVGIVACEGFGVRWDAQERNFYVGRDEPEAKAAALLAMRVLLASAQAPKPVAPAYLQGANEPKLGELKALLCRSQKGVEAVKFLEDHPEIKVQFDSRRASSWYGESNLIILHSRKSDSDMALDLLHEIGHARGYPGMIRADIWNDGQDVYVERYLSEEAHATVDRYEVRADLLRQNLSSTAFPLEHAVAQARQKAGEEALRSGLSEEETARHVYDAVFRVVHQGFKDGKFFVGGVSPELERVAFFRRDNLGRISYLDYYRGCWQAYRAPKTSREA</sequence>
<evidence type="ECO:0000313" key="2">
    <source>
        <dbReference type="Proteomes" id="UP000028725"/>
    </source>
</evidence>
<organism evidence="1 2">
    <name type="scientific">Hyalangium minutum</name>
    <dbReference type="NCBI Taxonomy" id="394096"/>
    <lineage>
        <taxon>Bacteria</taxon>
        <taxon>Pseudomonadati</taxon>
        <taxon>Myxococcota</taxon>
        <taxon>Myxococcia</taxon>
        <taxon>Myxococcales</taxon>
        <taxon>Cystobacterineae</taxon>
        <taxon>Archangiaceae</taxon>
        <taxon>Hyalangium</taxon>
    </lineage>
</organism>
<accession>A0A085W9H9</accession>
<evidence type="ECO:0000313" key="1">
    <source>
        <dbReference type="EMBL" id="KFE64342.1"/>
    </source>
</evidence>
<protein>
    <submittedName>
        <fullName evidence="1">Uncharacterized protein</fullName>
    </submittedName>
</protein>